<name>A0AC34FY48_9BILA</name>
<dbReference type="WBParaSite" id="ES5_v2.g22246.t1">
    <property type="protein sequence ID" value="ES5_v2.g22246.t1"/>
    <property type="gene ID" value="ES5_v2.g22246"/>
</dbReference>
<evidence type="ECO:0000313" key="1">
    <source>
        <dbReference type="Proteomes" id="UP000887579"/>
    </source>
</evidence>
<sequence>MGAEVATTKYMDSLLGVSTESIRQVKAYPINDQNTTVIFVEMCDTRLATFVYNQWKNNNTDSNVILYSASEFLCRAAAKKFQQPSFNNPGSAFHALFKPSALSALMFQQPQTVSVQVQSNTAPIQQSTINRFPFTRPPAQQFRPPPINDVIEID</sequence>
<organism evidence="1 2">
    <name type="scientific">Panagrolaimus sp. ES5</name>
    <dbReference type="NCBI Taxonomy" id="591445"/>
    <lineage>
        <taxon>Eukaryota</taxon>
        <taxon>Metazoa</taxon>
        <taxon>Ecdysozoa</taxon>
        <taxon>Nematoda</taxon>
        <taxon>Chromadorea</taxon>
        <taxon>Rhabditida</taxon>
        <taxon>Tylenchina</taxon>
        <taxon>Panagrolaimomorpha</taxon>
        <taxon>Panagrolaimoidea</taxon>
        <taxon>Panagrolaimidae</taxon>
        <taxon>Panagrolaimus</taxon>
    </lineage>
</organism>
<proteinExistence type="predicted"/>
<protein>
    <submittedName>
        <fullName evidence="2">Uncharacterized protein</fullName>
    </submittedName>
</protein>
<reference evidence="2" key="1">
    <citation type="submission" date="2022-11" db="UniProtKB">
        <authorList>
            <consortium name="WormBaseParasite"/>
        </authorList>
    </citation>
    <scope>IDENTIFICATION</scope>
</reference>
<evidence type="ECO:0000313" key="2">
    <source>
        <dbReference type="WBParaSite" id="ES5_v2.g22246.t1"/>
    </source>
</evidence>
<accession>A0AC34FY48</accession>
<dbReference type="Proteomes" id="UP000887579">
    <property type="component" value="Unplaced"/>
</dbReference>